<evidence type="ECO:0000313" key="2">
    <source>
        <dbReference type="Proteomes" id="UP000267841"/>
    </source>
</evidence>
<organism evidence="1 2">
    <name type="scientific">Hydrogenivirga caldilitoris</name>
    <dbReference type="NCBI Taxonomy" id="246264"/>
    <lineage>
        <taxon>Bacteria</taxon>
        <taxon>Pseudomonadati</taxon>
        <taxon>Aquificota</taxon>
        <taxon>Aquificia</taxon>
        <taxon>Aquificales</taxon>
        <taxon>Aquificaceae</taxon>
        <taxon>Hydrogenivirga</taxon>
    </lineage>
</organism>
<evidence type="ECO:0000313" key="1">
    <source>
        <dbReference type="EMBL" id="RLJ70731.1"/>
    </source>
</evidence>
<dbReference type="AlphaFoldDB" id="A0A497XR21"/>
<name>A0A497XR21_9AQUI</name>
<gene>
    <name evidence="1" type="ORF">BCF55_1013</name>
</gene>
<dbReference type="EMBL" id="RCCJ01000001">
    <property type="protein sequence ID" value="RLJ70731.1"/>
    <property type="molecule type" value="Genomic_DNA"/>
</dbReference>
<comment type="caution">
    <text evidence="1">The sequence shown here is derived from an EMBL/GenBank/DDBJ whole genome shotgun (WGS) entry which is preliminary data.</text>
</comment>
<accession>A0A497XR21</accession>
<sequence length="98" mass="11403">MTPSSKVIPDYITLMAVVKKTVSIPEELYREAVREGKSFSKVVGEALREYLKSKRKERLKSLWGTLKDLGIKEGTEFVNELRSEQLKAQEDRERWQDT</sequence>
<keyword evidence="2" id="KW-1185">Reference proteome</keyword>
<proteinExistence type="predicted"/>
<protein>
    <submittedName>
        <fullName evidence="1">Uncharacterized protein</fullName>
    </submittedName>
</protein>
<reference evidence="1 2" key="1">
    <citation type="submission" date="2018-10" db="EMBL/GenBank/DDBJ databases">
        <title>Genomic Encyclopedia of Archaeal and Bacterial Type Strains, Phase II (KMG-II): from individual species to whole genera.</title>
        <authorList>
            <person name="Goeker M."/>
        </authorList>
    </citation>
    <scope>NUCLEOTIDE SEQUENCE [LARGE SCALE GENOMIC DNA]</scope>
    <source>
        <strain evidence="1 2">DSM 16510</strain>
    </source>
</reference>
<dbReference type="Proteomes" id="UP000267841">
    <property type="component" value="Unassembled WGS sequence"/>
</dbReference>